<dbReference type="InterPro" id="IPR024571">
    <property type="entry name" value="ERAP1-like_C_dom"/>
</dbReference>
<reference evidence="19" key="1">
    <citation type="submission" date="2022-11" db="UniProtKB">
        <authorList>
            <consortium name="WormBaseParasite"/>
        </authorList>
    </citation>
    <scope>IDENTIFICATION</scope>
</reference>
<dbReference type="GO" id="GO:0016285">
    <property type="term" value="F:alanyl aminopeptidase activity"/>
    <property type="evidence" value="ECO:0007669"/>
    <property type="project" value="UniProtKB-EC"/>
</dbReference>
<evidence type="ECO:0000256" key="8">
    <source>
        <dbReference type="ARBA" id="ARBA00022833"/>
    </source>
</evidence>
<dbReference type="Pfam" id="PF11838">
    <property type="entry name" value="ERAP1_C"/>
    <property type="match status" value="1"/>
</dbReference>
<dbReference type="GO" id="GO:0006508">
    <property type="term" value="P:proteolysis"/>
    <property type="evidence" value="ECO:0007669"/>
    <property type="project" value="UniProtKB-KW"/>
</dbReference>
<dbReference type="Gene3D" id="2.60.40.1730">
    <property type="entry name" value="tricorn interacting facor f3 domain"/>
    <property type="match status" value="1"/>
</dbReference>
<dbReference type="Gene3D" id="1.10.390.10">
    <property type="entry name" value="Neutral Protease Domain 2"/>
    <property type="match status" value="1"/>
</dbReference>
<evidence type="ECO:0000259" key="16">
    <source>
        <dbReference type="Pfam" id="PF11838"/>
    </source>
</evidence>
<dbReference type="AlphaFoldDB" id="A0A914HD91"/>
<dbReference type="WBParaSite" id="Gr19_v10_g16053.t1">
    <property type="protein sequence ID" value="Gr19_v10_g16053.t1"/>
    <property type="gene ID" value="Gr19_v10_g16053"/>
</dbReference>
<evidence type="ECO:0000313" key="19">
    <source>
        <dbReference type="WBParaSite" id="Gr19_v10_g16053.t1"/>
    </source>
</evidence>
<evidence type="ECO:0000256" key="2">
    <source>
        <dbReference type="ARBA" id="ARBA00010136"/>
    </source>
</evidence>
<dbReference type="InterPro" id="IPR001930">
    <property type="entry name" value="Peptidase_M1"/>
</dbReference>
<dbReference type="InterPro" id="IPR050344">
    <property type="entry name" value="Peptidase_M1_aminopeptidases"/>
</dbReference>
<sequence length="814" mass="92892">MADNSDKFSKLPLLAKPSLYQIRLKLNLETCEFKGSEKIHLEITKPTSYLKLHSNALDVEKASLKLEDGTVLSDLTPEIDRKWTLLTVQLPKEIQPQKAELDFVYNGWLSMDMHGFYKSTYKDSEGNEKTLACTQFESTYARCAFPCWDEPTYKAQFDIKMEVDKGLTVLSNMNAVEEKNTETGTKQITFARTPLMSTYLVAWAVGDFEYIEAKSKVGCDVRVYCVPGKKDQGKYALEVAVKAIDFFSEWFDFKMPLPKCDIIAFPDFAMGAMENWGLITAREYAVLYDPTKSPTSHKQNLTKIVAHEVAHFWFGNLVTMKWWTDLWLKEGFASFMEYLFTDKNYPEYKICSHPIEVPIGNPNELDEIYDSITYAKSNSALRIYLKRHQYSNVDTEGLWKCLSEASGTDIGTLMSSWTQQMGFPIVTVEDSNLNGDRRELRLKQTRFLADGGQDEAKPVWQVPFGVTTAADPTHPKAKFLLAKPEDKFIVEGIKPNEWVKVNSNFTSVFRTMNSECWIVSNLPMTFIPLSNPEEEDYFVWASIDSGIANIGHLLKHLDDGDKLKQRFHRFVCKFVEPAAAKVGWEPKEGEDMHTGRLRAMLIHRLSQFQHQPTIQMALSKFNDLVEKDVEVVPDLRKVIFSTVGGTNDKKIIAALKNLMETSNYAEVEQSCIIALGQCSDTKLLAENFHYGAIEGKIRNQDLYVLFASTESASKSCCQHFAWNFYKDNFDLMLLKYGGVNNIVFLNCLKLATMGFCSSAMADEIIEFFTKNLDPHSLNTLDRPLRQVVESIKLKERLLKNNQADLDEYLQKMGF</sequence>
<keyword evidence="6 12" id="KW-0479">Metal-binding</keyword>
<dbReference type="InterPro" id="IPR045357">
    <property type="entry name" value="Aminopeptidase_N-like_N"/>
</dbReference>
<dbReference type="GO" id="GO:0070006">
    <property type="term" value="F:metalloaminopeptidase activity"/>
    <property type="evidence" value="ECO:0007669"/>
    <property type="project" value="TreeGrafter"/>
</dbReference>
<evidence type="ECO:0000256" key="5">
    <source>
        <dbReference type="ARBA" id="ARBA00022670"/>
    </source>
</evidence>
<evidence type="ECO:0000259" key="17">
    <source>
        <dbReference type="Pfam" id="PF17900"/>
    </source>
</evidence>
<dbReference type="GO" id="GO:0043171">
    <property type="term" value="P:peptide catabolic process"/>
    <property type="evidence" value="ECO:0007669"/>
    <property type="project" value="TreeGrafter"/>
</dbReference>
<dbReference type="EC" id="3.4.11.-" evidence="14"/>
<dbReference type="Proteomes" id="UP000887572">
    <property type="component" value="Unplaced"/>
</dbReference>
<keyword evidence="9 14" id="KW-0482">Metalloprotease</keyword>
<feature type="active site" description="Proton acceptor" evidence="11">
    <location>
        <position position="308"/>
    </location>
</feature>
<dbReference type="FunFam" id="2.60.40.1730:FF:000002">
    <property type="entry name" value="Aminopeptidase"/>
    <property type="match status" value="1"/>
</dbReference>
<keyword evidence="3 14" id="KW-0031">Aminopeptidase</keyword>
<dbReference type="PRINTS" id="PR00756">
    <property type="entry name" value="ALADIPTASE"/>
</dbReference>
<evidence type="ECO:0000256" key="3">
    <source>
        <dbReference type="ARBA" id="ARBA00022438"/>
    </source>
</evidence>
<keyword evidence="4" id="KW-0963">Cytoplasm</keyword>
<comment type="cofactor">
    <cofactor evidence="12 14">
        <name>Zn(2+)</name>
        <dbReference type="ChEBI" id="CHEBI:29105"/>
    </cofactor>
    <text evidence="12 14">Binds 1 zinc ion per subunit.</text>
</comment>
<evidence type="ECO:0000256" key="10">
    <source>
        <dbReference type="ARBA" id="ARBA00052895"/>
    </source>
</evidence>
<dbReference type="Gene3D" id="2.60.40.1910">
    <property type="match status" value="1"/>
</dbReference>
<evidence type="ECO:0000256" key="11">
    <source>
        <dbReference type="PIRSR" id="PIRSR634016-1"/>
    </source>
</evidence>
<evidence type="ECO:0000313" key="18">
    <source>
        <dbReference type="Proteomes" id="UP000887572"/>
    </source>
</evidence>
<dbReference type="SUPFAM" id="SSF55486">
    <property type="entry name" value="Metalloproteases ('zincins'), catalytic domain"/>
    <property type="match status" value="1"/>
</dbReference>
<dbReference type="CDD" id="cd09601">
    <property type="entry name" value="M1_APN-Q_like"/>
    <property type="match status" value="1"/>
</dbReference>
<evidence type="ECO:0000256" key="4">
    <source>
        <dbReference type="ARBA" id="ARBA00022490"/>
    </source>
</evidence>
<dbReference type="Gene3D" id="1.25.50.20">
    <property type="match status" value="1"/>
</dbReference>
<comment type="catalytic activity">
    <reaction evidence="10">
        <text>Release of an N-terminal amino acid, preferentially alanine, from a wide range of peptides, amides and arylamides.</text>
        <dbReference type="EC" id="3.4.11.14"/>
    </reaction>
</comment>
<dbReference type="Pfam" id="PF17900">
    <property type="entry name" value="Peptidase_M1_N"/>
    <property type="match status" value="1"/>
</dbReference>
<dbReference type="InterPro" id="IPR034016">
    <property type="entry name" value="M1_APN-typ"/>
</dbReference>
<dbReference type="GO" id="GO:0005615">
    <property type="term" value="C:extracellular space"/>
    <property type="evidence" value="ECO:0007669"/>
    <property type="project" value="TreeGrafter"/>
</dbReference>
<dbReference type="InterPro" id="IPR027268">
    <property type="entry name" value="Peptidase_M4/M1_CTD_sf"/>
</dbReference>
<comment type="subcellular location">
    <subcellularLocation>
        <location evidence="1">Cytoplasm</location>
    </subcellularLocation>
</comment>
<dbReference type="SUPFAM" id="SSF63737">
    <property type="entry name" value="Leukotriene A4 hydrolase N-terminal domain"/>
    <property type="match status" value="1"/>
</dbReference>
<evidence type="ECO:0000259" key="15">
    <source>
        <dbReference type="Pfam" id="PF01433"/>
    </source>
</evidence>
<feature type="binding site" evidence="12">
    <location>
        <position position="330"/>
    </location>
    <ligand>
        <name>Zn(2+)</name>
        <dbReference type="ChEBI" id="CHEBI:29105"/>
        <note>catalytic</note>
    </ligand>
</feature>
<keyword evidence="7 14" id="KW-0378">Hydrolase</keyword>
<evidence type="ECO:0000256" key="12">
    <source>
        <dbReference type="PIRSR" id="PIRSR634016-3"/>
    </source>
</evidence>
<feature type="domain" description="ERAP1-like C-terminal" evidence="16">
    <location>
        <begin position="532"/>
        <end position="792"/>
    </location>
</feature>
<feature type="binding site" evidence="12">
    <location>
        <position position="311"/>
    </location>
    <ligand>
        <name>Zn(2+)</name>
        <dbReference type="ChEBI" id="CHEBI:29105"/>
        <note>catalytic</note>
    </ligand>
</feature>
<keyword evidence="5 14" id="KW-0645">Protease</keyword>
<organism evidence="18 19">
    <name type="scientific">Globodera rostochiensis</name>
    <name type="common">Golden nematode worm</name>
    <name type="synonym">Heterodera rostochiensis</name>
    <dbReference type="NCBI Taxonomy" id="31243"/>
    <lineage>
        <taxon>Eukaryota</taxon>
        <taxon>Metazoa</taxon>
        <taxon>Ecdysozoa</taxon>
        <taxon>Nematoda</taxon>
        <taxon>Chromadorea</taxon>
        <taxon>Rhabditida</taxon>
        <taxon>Tylenchina</taxon>
        <taxon>Tylenchomorpha</taxon>
        <taxon>Tylenchoidea</taxon>
        <taxon>Heteroderidae</taxon>
        <taxon>Heteroderinae</taxon>
        <taxon>Globodera</taxon>
    </lineage>
</organism>
<evidence type="ECO:0000256" key="14">
    <source>
        <dbReference type="RuleBase" id="RU364040"/>
    </source>
</evidence>
<proteinExistence type="inferred from homology"/>
<feature type="domain" description="Peptidase M1 membrane alanine aminopeptidase" evidence="15">
    <location>
        <begin position="235"/>
        <end position="417"/>
    </location>
</feature>
<accession>A0A914HD91</accession>
<evidence type="ECO:0000256" key="13">
    <source>
        <dbReference type="PIRSR" id="PIRSR634016-4"/>
    </source>
</evidence>
<dbReference type="GO" id="GO:0008270">
    <property type="term" value="F:zinc ion binding"/>
    <property type="evidence" value="ECO:0007669"/>
    <property type="project" value="UniProtKB-UniRule"/>
</dbReference>
<feature type="site" description="Transition state stabilizer" evidence="13">
    <location>
        <position position="374"/>
    </location>
</feature>
<evidence type="ECO:0000256" key="7">
    <source>
        <dbReference type="ARBA" id="ARBA00022801"/>
    </source>
</evidence>
<dbReference type="Pfam" id="PF01433">
    <property type="entry name" value="Peptidase_M1"/>
    <property type="match status" value="1"/>
</dbReference>
<dbReference type="GO" id="GO:0005737">
    <property type="term" value="C:cytoplasm"/>
    <property type="evidence" value="ECO:0007669"/>
    <property type="project" value="UniProtKB-SubCell"/>
</dbReference>
<evidence type="ECO:0000256" key="6">
    <source>
        <dbReference type="ARBA" id="ARBA00022723"/>
    </source>
</evidence>
<protein>
    <recommendedName>
        <fullName evidence="14">Aminopeptidase</fullName>
        <ecNumber evidence="14">3.4.11.-</ecNumber>
    </recommendedName>
</protein>
<feature type="binding site" evidence="12">
    <location>
        <position position="307"/>
    </location>
    <ligand>
        <name>Zn(2+)</name>
        <dbReference type="ChEBI" id="CHEBI:29105"/>
        <note>catalytic</note>
    </ligand>
</feature>
<dbReference type="FunFam" id="1.10.390.10:FF:000013">
    <property type="entry name" value="Aminopeptidase N"/>
    <property type="match status" value="1"/>
</dbReference>
<dbReference type="GO" id="GO:0042277">
    <property type="term" value="F:peptide binding"/>
    <property type="evidence" value="ECO:0007669"/>
    <property type="project" value="TreeGrafter"/>
</dbReference>
<dbReference type="PANTHER" id="PTHR11533">
    <property type="entry name" value="PROTEASE M1 ZINC METALLOPROTEASE"/>
    <property type="match status" value="1"/>
</dbReference>
<comment type="similarity">
    <text evidence="2 14">Belongs to the peptidase M1 family.</text>
</comment>
<dbReference type="FunFam" id="2.60.40.1910:FF:000002">
    <property type="entry name" value="Aminopeptidase"/>
    <property type="match status" value="1"/>
</dbReference>
<dbReference type="GO" id="GO:0016020">
    <property type="term" value="C:membrane"/>
    <property type="evidence" value="ECO:0007669"/>
    <property type="project" value="TreeGrafter"/>
</dbReference>
<feature type="domain" description="Aminopeptidase N-like N-terminal" evidence="17">
    <location>
        <begin position="16"/>
        <end position="200"/>
    </location>
</feature>
<dbReference type="InterPro" id="IPR014782">
    <property type="entry name" value="Peptidase_M1_dom"/>
</dbReference>
<keyword evidence="18" id="KW-1185">Reference proteome</keyword>
<keyword evidence="8 12" id="KW-0862">Zinc</keyword>
<name>A0A914HD91_GLORO</name>
<evidence type="ECO:0000256" key="9">
    <source>
        <dbReference type="ARBA" id="ARBA00023049"/>
    </source>
</evidence>
<dbReference type="InterPro" id="IPR042097">
    <property type="entry name" value="Aminopeptidase_N-like_N_sf"/>
</dbReference>
<evidence type="ECO:0000256" key="1">
    <source>
        <dbReference type="ARBA" id="ARBA00004496"/>
    </source>
</evidence>
<dbReference type="PANTHER" id="PTHR11533:SF174">
    <property type="entry name" value="PUROMYCIN-SENSITIVE AMINOPEPTIDASE-RELATED"/>
    <property type="match status" value="1"/>
</dbReference>